<dbReference type="OrthoDB" id="464760at2"/>
<feature type="signal peptide" evidence="1">
    <location>
        <begin position="1"/>
        <end position="28"/>
    </location>
</feature>
<proteinExistence type="predicted"/>
<dbReference type="Proteomes" id="UP000245124">
    <property type="component" value="Unassembled WGS sequence"/>
</dbReference>
<evidence type="ECO:0000313" key="2">
    <source>
        <dbReference type="EMBL" id="GBG17463.1"/>
    </source>
</evidence>
<comment type="caution">
    <text evidence="2">The sequence shown here is derived from an EMBL/GenBank/DDBJ whole genome shotgun (WGS) entry which is preliminary data.</text>
</comment>
<dbReference type="EMBL" id="BDUD01000001">
    <property type="protein sequence ID" value="GBG17463.1"/>
    <property type="molecule type" value="Genomic_DNA"/>
</dbReference>
<dbReference type="AlphaFoldDB" id="A0A2R5FMI1"/>
<keyword evidence="1" id="KW-0732">Signal</keyword>
<evidence type="ECO:0000313" key="3">
    <source>
        <dbReference type="Proteomes" id="UP000245124"/>
    </source>
</evidence>
<name>A0A2R5FMI1_NOSCO</name>
<organism evidence="2 3">
    <name type="scientific">Nostoc commune NIES-4072</name>
    <dbReference type="NCBI Taxonomy" id="2005467"/>
    <lineage>
        <taxon>Bacteria</taxon>
        <taxon>Bacillati</taxon>
        <taxon>Cyanobacteriota</taxon>
        <taxon>Cyanophyceae</taxon>
        <taxon>Nostocales</taxon>
        <taxon>Nostocaceae</taxon>
        <taxon>Nostoc</taxon>
    </lineage>
</organism>
<evidence type="ECO:0000256" key="1">
    <source>
        <dbReference type="SAM" id="SignalP"/>
    </source>
</evidence>
<evidence type="ECO:0008006" key="4">
    <source>
        <dbReference type="Google" id="ProtNLM"/>
    </source>
</evidence>
<reference evidence="2 3" key="1">
    <citation type="submission" date="2017-06" db="EMBL/GenBank/DDBJ databases">
        <title>Genome sequencing of cyanobaciteial culture collection at National Institute for Environmental Studies (NIES).</title>
        <authorList>
            <person name="Hirose Y."/>
            <person name="Shimura Y."/>
            <person name="Fujisawa T."/>
            <person name="Nakamura Y."/>
            <person name="Kawachi M."/>
        </authorList>
    </citation>
    <scope>NUCLEOTIDE SEQUENCE [LARGE SCALE GENOMIC DNA]</scope>
    <source>
        <strain evidence="2 3">NIES-4072</strain>
    </source>
</reference>
<sequence>MRWFSKIAFTTTLSIFSLLGTSVKQVQAASLDYAFTQSGWEGGGILSGSFSGVDQNNDGLIYTSELNTFDLIFSGNSKVPQEKWSGVSSLSSFGFNSSNSKLAFSTSENLDEYTANIVGLPYLNYIGKPFLANYITSSEIQPLVVAKSIPEPTVGFASLAALSFGLLLKLGKSR</sequence>
<accession>A0A2R5FMI1</accession>
<dbReference type="RefSeq" id="WP_109007660.1">
    <property type="nucleotide sequence ID" value="NZ_BDUD01000001.1"/>
</dbReference>
<protein>
    <recommendedName>
        <fullName evidence="4">PEP-CTERM sorting domain-containing protein</fullName>
    </recommendedName>
</protein>
<gene>
    <name evidence="2" type="ORF">NIES4072_11190</name>
</gene>
<keyword evidence="3" id="KW-1185">Reference proteome</keyword>
<feature type="chain" id="PRO_5015339872" description="PEP-CTERM sorting domain-containing protein" evidence="1">
    <location>
        <begin position="29"/>
        <end position="174"/>
    </location>
</feature>